<evidence type="ECO:0000313" key="2">
    <source>
        <dbReference type="EMBL" id="CAJ1059366.1"/>
    </source>
</evidence>
<accession>A0AAV1FEI5</accession>
<keyword evidence="3" id="KW-1185">Reference proteome</keyword>
<evidence type="ECO:0000313" key="3">
    <source>
        <dbReference type="Proteomes" id="UP001178508"/>
    </source>
</evidence>
<sequence length="169" mass="17924">METALIVYSSSLRSSTFPRSHRRDAGRRRARRRFVSVNVHSAEHLHKDEALSFYSEGFCSLPVLMMMMRSGGGGGGGAGPGGRWQGQVSAGSDRCHAPADLPVPVGAVLRSGAAGKHGRCRKTPELHVDAAPPPPPPPPTLSPPTSIFNVKTSDRTMAPPWAPALLANN</sequence>
<gene>
    <name evidence="2" type="ORF">XNOV1_A010896</name>
</gene>
<reference evidence="2" key="1">
    <citation type="submission" date="2023-08" db="EMBL/GenBank/DDBJ databases">
        <authorList>
            <person name="Alioto T."/>
            <person name="Alioto T."/>
            <person name="Gomez Garrido J."/>
        </authorList>
    </citation>
    <scope>NUCLEOTIDE SEQUENCE</scope>
</reference>
<proteinExistence type="predicted"/>
<feature type="compositionally biased region" description="Pro residues" evidence="1">
    <location>
        <begin position="131"/>
        <end position="142"/>
    </location>
</feature>
<protein>
    <submittedName>
        <fullName evidence="2">Uncharacterized protein</fullName>
    </submittedName>
</protein>
<feature type="region of interest" description="Disordered" evidence="1">
    <location>
        <begin position="125"/>
        <end position="151"/>
    </location>
</feature>
<dbReference type="AlphaFoldDB" id="A0AAV1FEI5"/>
<evidence type="ECO:0000256" key="1">
    <source>
        <dbReference type="SAM" id="MobiDB-lite"/>
    </source>
</evidence>
<dbReference type="EMBL" id="OY660869">
    <property type="protein sequence ID" value="CAJ1059366.1"/>
    <property type="molecule type" value="Genomic_DNA"/>
</dbReference>
<feature type="compositionally biased region" description="Gly residues" evidence="1">
    <location>
        <begin position="73"/>
        <end position="84"/>
    </location>
</feature>
<dbReference type="Proteomes" id="UP001178508">
    <property type="component" value="Chromosome 6"/>
</dbReference>
<organism evidence="2 3">
    <name type="scientific">Xyrichtys novacula</name>
    <name type="common">Pearly razorfish</name>
    <name type="synonym">Hemipteronotus novacula</name>
    <dbReference type="NCBI Taxonomy" id="13765"/>
    <lineage>
        <taxon>Eukaryota</taxon>
        <taxon>Metazoa</taxon>
        <taxon>Chordata</taxon>
        <taxon>Craniata</taxon>
        <taxon>Vertebrata</taxon>
        <taxon>Euteleostomi</taxon>
        <taxon>Actinopterygii</taxon>
        <taxon>Neopterygii</taxon>
        <taxon>Teleostei</taxon>
        <taxon>Neoteleostei</taxon>
        <taxon>Acanthomorphata</taxon>
        <taxon>Eupercaria</taxon>
        <taxon>Labriformes</taxon>
        <taxon>Labridae</taxon>
        <taxon>Xyrichtys</taxon>
    </lineage>
</organism>
<name>A0AAV1FEI5_XYRNO</name>
<feature type="region of interest" description="Disordered" evidence="1">
    <location>
        <begin position="73"/>
        <end position="97"/>
    </location>
</feature>